<protein>
    <recommendedName>
        <fullName evidence="4">AT hook motif-containing protein</fullName>
    </recommendedName>
</protein>
<keyword evidence="3" id="KW-1185">Reference proteome</keyword>
<feature type="compositionally biased region" description="Polar residues" evidence="1">
    <location>
        <begin position="323"/>
        <end position="337"/>
    </location>
</feature>
<feature type="compositionally biased region" description="Polar residues" evidence="1">
    <location>
        <begin position="1"/>
        <end position="13"/>
    </location>
</feature>
<accession>A0ABR0WP11</accession>
<dbReference type="InterPro" id="IPR045881">
    <property type="entry name" value="MNM1-like"/>
</dbReference>
<dbReference type="PANTHER" id="PTHR34682:SF1">
    <property type="entry name" value="PROTEIN METABOLIC NETWORK MODULATOR 1"/>
    <property type="match status" value="1"/>
</dbReference>
<feature type="region of interest" description="Disordered" evidence="1">
    <location>
        <begin position="1"/>
        <end position="55"/>
    </location>
</feature>
<evidence type="ECO:0000313" key="2">
    <source>
        <dbReference type="EMBL" id="KAK6149293.1"/>
    </source>
</evidence>
<feature type="compositionally biased region" description="Basic and acidic residues" evidence="1">
    <location>
        <begin position="349"/>
        <end position="358"/>
    </location>
</feature>
<evidence type="ECO:0000256" key="1">
    <source>
        <dbReference type="SAM" id="MobiDB-lite"/>
    </source>
</evidence>
<dbReference type="EMBL" id="JABTTQ020000009">
    <property type="protein sequence ID" value="KAK6149293.1"/>
    <property type="molecule type" value="Genomic_DNA"/>
</dbReference>
<proteinExistence type="predicted"/>
<dbReference type="PANTHER" id="PTHR34682">
    <property type="entry name" value="AT HOOK MOTIF-CONTAINING PROTEIN"/>
    <property type="match status" value="1"/>
</dbReference>
<comment type="caution">
    <text evidence="2">The sequence shown here is derived from an EMBL/GenBank/DDBJ whole genome shotgun (WGS) entry which is preliminary data.</text>
</comment>
<gene>
    <name evidence="2" type="ORF">DH2020_016818</name>
</gene>
<reference evidence="2 3" key="1">
    <citation type="journal article" date="2021" name="Comput. Struct. Biotechnol. J.">
        <title>De novo genome assembly of the potent medicinal plant Rehmannia glutinosa using nanopore technology.</title>
        <authorList>
            <person name="Ma L."/>
            <person name="Dong C."/>
            <person name="Song C."/>
            <person name="Wang X."/>
            <person name="Zheng X."/>
            <person name="Niu Y."/>
            <person name="Chen S."/>
            <person name="Feng W."/>
        </authorList>
    </citation>
    <scope>NUCLEOTIDE SEQUENCE [LARGE SCALE GENOMIC DNA]</scope>
    <source>
        <strain evidence="2">DH-2019</strain>
    </source>
</reference>
<evidence type="ECO:0000313" key="3">
    <source>
        <dbReference type="Proteomes" id="UP001318860"/>
    </source>
</evidence>
<feature type="region of interest" description="Disordered" evidence="1">
    <location>
        <begin position="322"/>
        <end position="358"/>
    </location>
</feature>
<organism evidence="2 3">
    <name type="scientific">Rehmannia glutinosa</name>
    <name type="common">Chinese foxglove</name>
    <dbReference type="NCBI Taxonomy" id="99300"/>
    <lineage>
        <taxon>Eukaryota</taxon>
        <taxon>Viridiplantae</taxon>
        <taxon>Streptophyta</taxon>
        <taxon>Embryophyta</taxon>
        <taxon>Tracheophyta</taxon>
        <taxon>Spermatophyta</taxon>
        <taxon>Magnoliopsida</taxon>
        <taxon>eudicotyledons</taxon>
        <taxon>Gunneridae</taxon>
        <taxon>Pentapetalae</taxon>
        <taxon>asterids</taxon>
        <taxon>lamiids</taxon>
        <taxon>Lamiales</taxon>
        <taxon>Orobanchaceae</taxon>
        <taxon>Rehmannieae</taxon>
        <taxon>Rehmannia</taxon>
    </lineage>
</organism>
<dbReference type="Proteomes" id="UP001318860">
    <property type="component" value="Unassembled WGS sequence"/>
</dbReference>
<feature type="compositionally biased region" description="Basic and acidic residues" evidence="1">
    <location>
        <begin position="26"/>
        <end position="38"/>
    </location>
</feature>
<sequence length="358" mass="38407">MNLVNQGESSGGLSVQPEKRRRGRPRKDPSLKHTEAAAHRPLGFEGVKENPPQRADTTKCMVGQAVTGVVEAVFESGYMLNVRIGNSNTNLRGVVFKGGHYVPITAENDVAPHVQMIRRNDVNFTVENQGWSCGHQGHAMQTAPMVPAKRKYAPRKPAPSIPPPVVPAVLQSVGSPSGVQTSSGDGDKNVHVVEPLSMLPPGQSIPVGHQVAVGNEQNDDGSFNEGISEFGQEEKPKAMISTDVDTSGSSQMSDIKIEDGKEALKSSGEDLGVIVSKQEIRNTNNEPFSTDSSQAACVTKPLFNYGTGRMTELLQALQENIKDTQMQNADEPSSATEVESHQTMTTETTDPKTEASVP</sequence>
<evidence type="ECO:0008006" key="4">
    <source>
        <dbReference type="Google" id="ProtNLM"/>
    </source>
</evidence>
<name>A0ABR0WP11_REHGL</name>